<keyword evidence="10" id="KW-1185">Reference proteome</keyword>
<evidence type="ECO:0000256" key="2">
    <source>
        <dbReference type="ARBA" id="ARBA00022692"/>
    </source>
</evidence>
<dbReference type="PANTHER" id="PTHR22776">
    <property type="entry name" value="MARVEL-CONTAINING POTENTIAL LIPID RAFT-ASSOCIATED PROTEIN"/>
    <property type="match status" value="1"/>
</dbReference>
<reference evidence="8 10" key="2">
    <citation type="journal article" date="2013" name="Nature">
        <title>Insights into bilaterian evolution from three spiralian genomes.</title>
        <authorList>
            <person name="Simakov O."/>
            <person name="Marletaz F."/>
            <person name="Cho S.J."/>
            <person name="Edsinger-Gonzales E."/>
            <person name="Havlak P."/>
            <person name="Hellsten U."/>
            <person name="Kuo D.H."/>
            <person name="Larsson T."/>
            <person name="Lv J."/>
            <person name="Arendt D."/>
            <person name="Savage R."/>
            <person name="Osoegawa K."/>
            <person name="de Jong P."/>
            <person name="Grimwood J."/>
            <person name="Chapman J.A."/>
            <person name="Shapiro H."/>
            <person name="Aerts A."/>
            <person name="Otillar R.P."/>
            <person name="Terry A.Y."/>
            <person name="Boore J.L."/>
            <person name="Grigoriev I.V."/>
            <person name="Lindberg D.R."/>
            <person name="Seaver E.C."/>
            <person name="Weisblat D.A."/>
            <person name="Putnam N.H."/>
            <person name="Rokhsar D.S."/>
        </authorList>
    </citation>
    <scope>NUCLEOTIDE SEQUENCE</scope>
    <source>
        <strain evidence="8 10">I ESC-2004</strain>
    </source>
</reference>
<feature type="transmembrane region" description="Helical" evidence="6">
    <location>
        <begin position="102"/>
        <end position="123"/>
    </location>
</feature>
<accession>R7UZ10</accession>
<keyword evidence="2 5" id="KW-0812">Transmembrane</keyword>
<keyword evidence="4 5" id="KW-0472">Membrane</keyword>
<dbReference type="PANTHER" id="PTHR22776:SF49">
    <property type="entry name" value="MARVEL DOMAIN-CONTAINING PROTEIN"/>
    <property type="match status" value="1"/>
</dbReference>
<dbReference type="OMA" id="NHKKGAE"/>
<dbReference type="InterPro" id="IPR008253">
    <property type="entry name" value="Marvel"/>
</dbReference>
<dbReference type="EnsemblMetazoa" id="CapteT227878">
    <property type="protein sequence ID" value="CapteP227878"/>
    <property type="gene ID" value="CapteG227878"/>
</dbReference>
<evidence type="ECO:0000256" key="5">
    <source>
        <dbReference type="PROSITE-ProRule" id="PRU00581"/>
    </source>
</evidence>
<dbReference type="EMBL" id="KB298889">
    <property type="protein sequence ID" value="ELU08641.1"/>
    <property type="molecule type" value="Genomic_DNA"/>
</dbReference>
<feature type="transmembrane region" description="Helical" evidence="6">
    <location>
        <begin position="32"/>
        <end position="52"/>
    </location>
</feature>
<evidence type="ECO:0000256" key="3">
    <source>
        <dbReference type="ARBA" id="ARBA00022989"/>
    </source>
</evidence>
<gene>
    <name evidence="8" type="ORF">CAPTEDRAFT_227878</name>
</gene>
<proteinExistence type="predicted"/>
<comment type="subcellular location">
    <subcellularLocation>
        <location evidence="1">Membrane</location>
        <topology evidence="1">Multi-pass membrane protein</topology>
    </subcellularLocation>
</comment>
<dbReference type="HOGENOM" id="CLU_1612364_0_0_1"/>
<evidence type="ECO:0000256" key="1">
    <source>
        <dbReference type="ARBA" id="ARBA00004141"/>
    </source>
</evidence>
<dbReference type="AlphaFoldDB" id="R7UZ10"/>
<evidence type="ECO:0000313" key="9">
    <source>
        <dbReference type="EnsemblMetazoa" id="CapteP227878"/>
    </source>
</evidence>
<reference evidence="9" key="3">
    <citation type="submission" date="2015-06" db="UniProtKB">
        <authorList>
            <consortium name="EnsemblMetazoa"/>
        </authorList>
    </citation>
    <scope>IDENTIFICATION</scope>
</reference>
<dbReference type="EMBL" id="AMQN01021618">
    <property type="status" value="NOT_ANNOTATED_CDS"/>
    <property type="molecule type" value="Genomic_DNA"/>
</dbReference>
<dbReference type="PROSITE" id="PS51225">
    <property type="entry name" value="MARVEL"/>
    <property type="match status" value="1"/>
</dbReference>
<feature type="transmembrane region" description="Helical" evidence="6">
    <location>
        <begin position="72"/>
        <end position="90"/>
    </location>
</feature>
<feature type="domain" description="MARVEL" evidence="7">
    <location>
        <begin position="1"/>
        <end position="123"/>
    </location>
</feature>
<evidence type="ECO:0000259" key="7">
    <source>
        <dbReference type="PROSITE" id="PS51225"/>
    </source>
</evidence>
<dbReference type="Proteomes" id="UP000014760">
    <property type="component" value="Unassembled WGS sequence"/>
</dbReference>
<protein>
    <recommendedName>
        <fullName evidence="7">MARVEL domain-containing protein</fullName>
    </recommendedName>
</protein>
<name>R7UZ10_CAPTE</name>
<keyword evidence="3 6" id="KW-1133">Transmembrane helix</keyword>
<dbReference type="EMBL" id="AMQN01021619">
    <property type="status" value="NOT_ANNOTATED_CDS"/>
    <property type="molecule type" value="Genomic_DNA"/>
</dbReference>
<sequence length="165" mass="17873">MTATLVFSLIAFMCVTIGAVVCVPYVATTGFFNFVAMAALLSTLCLYAILLFKVQERIFRCNCCQWPLLEAGYYGVVLVLYFFAVLFLSLHGCVTSHKVGAAFGSFAVLVYAADGALALRRFLAWRREHSRPPATIEGGVGGGPMGAIATTDMNKKEKLPLLMSI</sequence>
<evidence type="ECO:0000313" key="10">
    <source>
        <dbReference type="Proteomes" id="UP000014760"/>
    </source>
</evidence>
<reference evidence="10" key="1">
    <citation type="submission" date="2012-12" db="EMBL/GenBank/DDBJ databases">
        <authorList>
            <person name="Hellsten U."/>
            <person name="Grimwood J."/>
            <person name="Chapman J.A."/>
            <person name="Shapiro H."/>
            <person name="Aerts A."/>
            <person name="Otillar R.P."/>
            <person name="Terry A.Y."/>
            <person name="Boore J.L."/>
            <person name="Simakov O."/>
            <person name="Marletaz F."/>
            <person name="Cho S.-J."/>
            <person name="Edsinger-Gonzales E."/>
            <person name="Havlak P."/>
            <person name="Kuo D.-H."/>
            <person name="Larsson T."/>
            <person name="Lv J."/>
            <person name="Arendt D."/>
            <person name="Savage R."/>
            <person name="Osoegawa K."/>
            <person name="de Jong P."/>
            <person name="Lindberg D.R."/>
            <person name="Seaver E.C."/>
            <person name="Weisblat D.A."/>
            <person name="Putnam N.H."/>
            <person name="Grigoriev I.V."/>
            <person name="Rokhsar D.S."/>
        </authorList>
    </citation>
    <scope>NUCLEOTIDE SEQUENCE</scope>
    <source>
        <strain evidence="10">I ESC-2004</strain>
    </source>
</reference>
<dbReference type="GO" id="GO:0016020">
    <property type="term" value="C:membrane"/>
    <property type="evidence" value="ECO:0007669"/>
    <property type="project" value="UniProtKB-SubCell"/>
</dbReference>
<evidence type="ECO:0000313" key="8">
    <source>
        <dbReference type="EMBL" id="ELU08641.1"/>
    </source>
</evidence>
<organism evidence="8">
    <name type="scientific">Capitella teleta</name>
    <name type="common">Polychaete worm</name>
    <dbReference type="NCBI Taxonomy" id="283909"/>
    <lineage>
        <taxon>Eukaryota</taxon>
        <taxon>Metazoa</taxon>
        <taxon>Spiralia</taxon>
        <taxon>Lophotrochozoa</taxon>
        <taxon>Annelida</taxon>
        <taxon>Polychaeta</taxon>
        <taxon>Sedentaria</taxon>
        <taxon>Scolecida</taxon>
        <taxon>Capitellidae</taxon>
        <taxon>Capitella</taxon>
    </lineage>
</organism>
<dbReference type="InterPro" id="IPR050578">
    <property type="entry name" value="MARVEL-CKLF_proteins"/>
</dbReference>
<evidence type="ECO:0000256" key="4">
    <source>
        <dbReference type="ARBA" id="ARBA00023136"/>
    </source>
</evidence>
<evidence type="ECO:0000256" key="6">
    <source>
        <dbReference type="SAM" id="Phobius"/>
    </source>
</evidence>